<dbReference type="HOGENOM" id="CLU_2637791_0_0_1"/>
<dbReference type="EMBL" id="FQ790332">
    <property type="protein sequence ID" value="CCD51087.1"/>
    <property type="molecule type" value="Genomic_DNA"/>
</dbReference>
<proteinExistence type="predicted"/>
<gene>
    <name evidence="1" type="ORF">BofuT4_uP023550.1</name>
</gene>
<accession>G2YH53</accession>
<dbReference type="Proteomes" id="UP000008177">
    <property type="component" value="Unplaced contigs"/>
</dbReference>
<organism evidence="1 2">
    <name type="scientific">Botryotinia fuckeliana (strain T4)</name>
    <name type="common">Noble rot fungus</name>
    <name type="synonym">Botrytis cinerea</name>
    <dbReference type="NCBI Taxonomy" id="999810"/>
    <lineage>
        <taxon>Eukaryota</taxon>
        <taxon>Fungi</taxon>
        <taxon>Dikarya</taxon>
        <taxon>Ascomycota</taxon>
        <taxon>Pezizomycotina</taxon>
        <taxon>Leotiomycetes</taxon>
        <taxon>Helotiales</taxon>
        <taxon>Sclerotiniaceae</taxon>
        <taxon>Botrytis</taxon>
    </lineage>
</organism>
<reference evidence="2" key="1">
    <citation type="journal article" date="2011" name="PLoS Genet.">
        <title>Genomic analysis of the necrotrophic fungal pathogens Sclerotinia sclerotiorum and Botrytis cinerea.</title>
        <authorList>
            <person name="Amselem J."/>
            <person name="Cuomo C.A."/>
            <person name="van Kan J.A."/>
            <person name="Viaud M."/>
            <person name="Benito E.P."/>
            <person name="Couloux A."/>
            <person name="Coutinho P.M."/>
            <person name="de Vries R.P."/>
            <person name="Dyer P.S."/>
            <person name="Fillinger S."/>
            <person name="Fournier E."/>
            <person name="Gout L."/>
            <person name="Hahn M."/>
            <person name="Kohn L."/>
            <person name="Lapalu N."/>
            <person name="Plummer K.M."/>
            <person name="Pradier J.M."/>
            <person name="Quevillon E."/>
            <person name="Sharon A."/>
            <person name="Simon A."/>
            <person name="ten Have A."/>
            <person name="Tudzynski B."/>
            <person name="Tudzynski P."/>
            <person name="Wincker P."/>
            <person name="Andrew M."/>
            <person name="Anthouard V."/>
            <person name="Beever R.E."/>
            <person name="Beffa R."/>
            <person name="Benoit I."/>
            <person name="Bouzid O."/>
            <person name="Brault B."/>
            <person name="Chen Z."/>
            <person name="Choquer M."/>
            <person name="Collemare J."/>
            <person name="Cotton P."/>
            <person name="Danchin E.G."/>
            <person name="Da Silva C."/>
            <person name="Gautier A."/>
            <person name="Giraud C."/>
            <person name="Giraud T."/>
            <person name="Gonzalez C."/>
            <person name="Grossetete S."/>
            <person name="Guldener U."/>
            <person name="Henrissat B."/>
            <person name="Howlett B.J."/>
            <person name="Kodira C."/>
            <person name="Kretschmer M."/>
            <person name="Lappartient A."/>
            <person name="Leroch M."/>
            <person name="Levis C."/>
            <person name="Mauceli E."/>
            <person name="Neuveglise C."/>
            <person name="Oeser B."/>
            <person name="Pearson M."/>
            <person name="Poulain J."/>
            <person name="Poussereau N."/>
            <person name="Quesneville H."/>
            <person name="Rascle C."/>
            <person name="Schumacher J."/>
            <person name="Segurens B."/>
            <person name="Sexton A."/>
            <person name="Silva E."/>
            <person name="Sirven C."/>
            <person name="Soanes D.M."/>
            <person name="Talbot N.J."/>
            <person name="Templeton M."/>
            <person name="Yandava C."/>
            <person name="Yarden O."/>
            <person name="Zeng Q."/>
            <person name="Rollins J.A."/>
            <person name="Lebrun M.H."/>
            <person name="Dickman M."/>
        </authorList>
    </citation>
    <scope>NUCLEOTIDE SEQUENCE [LARGE SCALE GENOMIC DNA]</scope>
    <source>
        <strain evidence="2">T4</strain>
    </source>
</reference>
<evidence type="ECO:0000313" key="2">
    <source>
        <dbReference type="Proteomes" id="UP000008177"/>
    </source>
</evidence>
<evidence type="ECO:0000313" key="1">
    <source>
        <dbReference type="EMBL" id="CCD51087.1"/>
    </source>
</evidence>
<protein>
    <submittedName>
        <fullName evidence="1">Uncharacterized protein</fullName>
    </submittedName>
</protein>
<sequence length="77" mass="8676">MPMALYFSDIGSDLFQISSPPSRRSPTPFYCRPKIPGSLQYLVTSATLPDKERCPDLHFSPETLERPKSRALDDLSC</sequence>
<dbReference type="InParanoid" id="G2YH53"/>
<dbReference type="OrthoDB" id="10547408at2759"/>
<name>G2YH53_BOTF4</name>
<dbReference type="AlphaFoldDB" id="G2YH53"/>